<dbReference type="AlphaFoldDB" id="A0A367IZ85"/>
<gene>
    <name evidence="1" type="ORF">CU098_006059</name>
</gene>
<dbReference type="Proteomes" id="UP000253551">
    <property type="component" value="Unassembled WGS sequence"/>
</dbReference>
<dbReference type="OrthoDB" id="2251053at2759"/>
<feature type="non-terminal residue" evidence="1">
    <location>
        <position position="152"/>
    </location>
</feature>
<protein>
    <submittedName>
        <fullName evidence="1">Uncharacterized protein</fullName>
    </submittedName>
</protein>
<comment type="caution">
    <text evidence="1">The sequence shown here is derived from an EMBL/GenBank/DDBJ whole genome shotgun (WGS) entry which is preliminary data.</text>
</comment>
<proteinExistence type="predicted"/>
<organism evidence="1 2">
    <name type="scientific">Rhizopus stolonifer</name>
    <name type="common">Rhizopus nigricans</name>
    <dbReference type="NCBI Taxonomy" id="4846"/>
    <lineage>
        <taxon>Eukaryota</taxon>
        <taxon>Fungi</taxon>
        <taxon>Fungi incertae sedis</taxon>
        <taxon>Mucoromycota</taxon>
        <taxon>Mucoromycotina</taxon>
        <taxon>Mucoromycetes</taxon>
        <taxon>Mucorales</taxon>
        <taxon>Mucorineae</taxon>
        <taxon>Rhizopodaceae</taxon>
        <taxon>Rhizopus</taxon>
    </lineage>
</organism>
<sequence length="152" mass="16772">MALTSAQSEKSSVANSLAKNNKRKLSAVEQLSNVKMGHKMDTIYVSGNVELGCLEIGGVPCQTKAWHDSRMKMPFVMKDMLMNIVKKAPVKINEVHVVGYIINGEGISLMDMDSPMGYITRIRRLNEMTYPSSSDDYVTCIVPLLQMAGLGK</sequence>
<name>A0A367IZ85_RHIST</name>
<evidence type="ECO:0000313" key="2">
    <source>
        <dbReference type="Proteomes" id="UP000253551"/>
    </source>
</evidence>
<dbReference type="EMBL" id="PJQM01004897">
    <property type="protein sequence ID" value="RCH82998.1"/>
    <property type="molecule type" value="Genomic_DNA"/>
</dbReference>
<keyword evidence="2" id="KW-1185">Reference proteome</keyword>
<reference evidence="1 2" key="1">
    <citation type="journal article" date="2018" name="G3 (Bethesda)">
        <title>Phylogenetic and Phylogenomic Definition of Rhizopus Species.</title>
        <authorList>
            <person name="Gryganskyi A.P."/>
            <person name="Golan J."/>
            <person name="Dolatabadi S."/>
            <person name="Mondo S."/>
            <person name="Robb S."/>
            <person name="Idnurm A."/>
            <person name="Muszewska A."/>
            <person name="Steczkiewicz K."/>
            <person name="Masonjones S."/>
            <person name="Liao H.L."/>
            <person name="Gajdeczka M.T."/>
            <person name="Anike F."/>
            <person name="Vuek A."/>
            <person name="Anishchenko I.M."/>
            <person name="Voigt K."/>
            <person name="de Hoog G.S."/>
            <person name="Smith M.E."/>
            <person name="Heitman J."/>
            <person name="Vilgalys R."/>
            <person name="Stajich J.E."/>
        </authorList>
    </citation>
    <scope>NUCLEOTIDE SEQUENCE [LARGE SCALE GENOMIC DNA]</scope>
    <source>
        <strain evidence="1 2">LSU 92-RS-03</strain>
    </source>
</reference>
<evidence type="ECO:0000313" key="1">
    <source>
        <dbReference type="EMBL" id="RCH82998.1"/>
    </source>
</evidence>
<accession>A0A367IZ85</accession>